<organism evidence="9 10">
    <name type="scientific">Francisella philomiragia</name>
    <dbReference type="NCBI Taxonomy" id="28110"/>
    <lineage>
        <taxon>Bacteria</taxon>
        <taxon>Pseudomonadati</taxon>
        <taxon>Pseudomonadota</taxon>
        <taxon>Gammaproteobacteria</taxon>
        <taxon>Thiotrichales</taxon>
        <taxon>Francisellaceae</taxon>
        <taxon>Francisella</taxon>
    </lineage>
</organism>
<gene>
    <name evidence="7 9" type="primary">pgi</name>
    <name evidence="9" type="ORF">LA55_689</name>
</gene>
<dbReference type="SUPFAM" id="SSF53697">
    <property type="entry name" value="SIS domain"/>
    <property type="match status" value="1"/>
</dbReference>
<feature type="active site" evidence="7">
    <location>
        <position position="505"/>
    </location>
</feature>
<evidence type="ECO:0000256" key="7">
    <source>
        <dbReference type="HAMAP-Rule" id="MF_00473"/>
    </source>
</evidence>
<dbReference type="GO" id="GO:0048029">
    <property type="term" value="F:monosaccharide binding"/>
    <property type="evidence" value="ECO:0007669"/>
    <property type="project" value="TreeGrafter"/>
</dbReference>
<dbReference type="EMBL" id="CP009440">
    <property type="protein sequence ID" value="AJI53726.1"/>
    <property type="molecule type" value="Genomic_DNA"/>
</dbReference>
<protein>
    <recommendedName>
        <fullName evidence="7">Glucose-6-phosphate isomerase</fullName>
        <shortName evidence="7">GPI</shortName>
        <ecNumber evidence="7">5.3.1.9</ecNumber>
    </recommendedName>
    <alternativeName>
        <fullName evidence="7">Phosphoglucose isomerase</fullName>
        <shortName evidence="7">PGI</shortName>
    </alternativeName>
    <alternativeName>
        <fullName evidence="7">Phosphohexose isomerase</fullName>
        <shortName evidence="7">PHI</shortName>
    </alternativeName>
</protein>
<comment type="pathway">
    <text evidence="1 7 8">Carbohydrate degradation; glycolysis; D-glyceraldehyde 3-phosphate and glycerone phosphate from D-glucose: step 2/4.</text>
</comment>
<evidence type="ECO:0000256" key="5">
    <source>
        <dbReference type="ARBA" id="ARBA00023235"/>
    </source>
</evidence>
<keyword evidence="3 7" id="KW-0312">Gluconeogenesis</keyword>
<dbReference type="InterPro" id="IPR001672">
    <property type="entry name" value="G6P_Isomerase"/>
</dbReference>
<comment type="catalytic activity">
    <reaction evidence="6 7 8">
        <text>alpha-D-glucose 6-phosphate = beta-D-fructose 6-phosphate</text>
        <dbReference type="Rhea" id="RHEA:11816"/>
        <dbReference type="ChEBI" id="CHEBI:57634"/>
        <dbReference type="ChEBI" id="CHEBI:58225"/>
        <dbReference type="EC" id="5.3.1.9"/>
    </reaction>
</comment>
<dbReference type="GO" id="GO:0005829">
    <property type="term" value="C:cytosol"/>
    <property type="evidence" value="ECO:0007669"/>
    <property type="project" value="TreeGrafter"/>
</dbReference>
<evidence type="ECO:0000256" key="8">
    <source>
        <dbReference type="RuleBase" id="RU000612"/>
    </source>
</evidence>
<evidence type="ECO:0000256" key="3">
    <source>
        <dbReference type="ARBA" id="ARBA00022432"/>
    </source>
</evidence>
<dbReference type="Gene3D" id="3.40.50.10490">
    <property type="entry name" value="Glucose-6-phosphate isomerase like protein, domain 1"/>
    <property type="match status" value="2"/>
</dbReference>
<dbReference type="InterPro" id="IPR046348">
    <property type="entry name" value="SIS_dom_sf"/>
</dbReference>
<evidence type="ECO:0000256" key="6">
    <source>
        <dbReference type="ARBA" id="ARBA00029321"/>
    </source>
</evidence>
<dbReference type="STRING" id="28110.KU46_1222"/>
<dbReference type="PANTHER" id="PTHR11469">
    <property type="entry name" value="GLUCOSE-6-PHOSPHATE ISOMERASE"/>
    <property type="match status" value="1"/>
</dbReference>
<dbReference type="PROSITE" id="PS51463">
    <property type="entry name" value="P_GLUCOSE_ISOMERASE_3"/>
    <property type="match status" value="1"/>
</dbReference>
<dbReference type="InterPro" id="IPR018189">
    <property type="entry name" value="Phosphoglucose_isomerase_CS"/>
</dbReference>
<dbReference type="GO" id="GO:0051156">
    <property type="term" value="P:glucose 6-phosphate metabolic process"/>
    <property type="evidence" value="ECO:0007669"/>
    <property type="project" value="TreeGrafter"/>
</dbReference>
<dbReference type="AlphaFoldDB" id="A0A0B6D4B2"/>
<dbReference type="Gene3D" id="1.10.1390.10">
    <property type="match status" value="1"/>
</dbReference>
<dbReference type="Proteomes" id="UP000031830">
    <property type="component" value="Chromosome"/>
</dbReference>
<dbReference type="UniPathway" id="UPA00109">
    <property type="reaction ID" value="UER00181"/>
</dbReference>
<dbReference type="GO" id="GO:0006094">
    <property type="term" value="P:gluconeogenesis"/>
    <property type="evidence" value="ECO:0007669"/>
    <property type="project" value="UniProtKB-UniRule"/>
</dbReference>
<dbReference type="RefSeq" id="WP_044525900.1">
    <property type="nucleotide sequence ID" value="NZ_CP009440.1"/>
</dbReference>
<evidence type="ECO:0000256" key="4">
    <source>
        <dbReference type="ARBA" id="ARBA00023152"/>
    </source>
</evidence>
<name>A0A0B6D4B2_9GAMM</name>
<dbReference type="GO" id="GO:0006096">
    <property type="term" value="P:glycolytic process"/>
    <property type="evidence" value="ECO:0007669"/>
    <property type="project" value="UniProtKB-UniRule"/>
</dbReference>
<dbReference type="NCBIfam" id="NF001211">
    <property type="entry name" value="PRK00179.1"/>
    <property type="match status" value="1"/>
</dbReference>
<dbReference type="HAMAP" id="MF_00473">
    <property type="entry name" value="G6P_isomerase"/>
    <property type="match status" value="1"/>
</dbReference>
<reference evidence="9 10" key="1">
    <citation type="journal article" date="2015" name="Genome Announc.">
        <title>Genome sequencing of 18 francisella strains to aid in assay development and testing.</title>
        <authorList>
            <person name="Johnson S.L."/>
            <person name="Daligault H.E."/>
            <person name="Davenport K.W."/>
            <person name="Coyne S.R."/>
            <person name="Frey K.G."/>
            <person name="Koroleva G.I."/>
            <person name="Broomall S.M."/>
            <person name="Bishop-Lilly K.A."/>
            <person name="Bruce D.C."/>
            <person name="Chertkov O."/>
            <person name="Freitas T."/>
            <person name="Jaissle J."/>
            <person name="Ladner J.T."/>
            <person name="Rosenzweig C.N."/>
            <person name="Gibbons H.S."/>
            <person name="Palacios G.F."/>
            <person name="Redden C.L."/>
            <person name="Xu Y."/>
            <person name="Minogue T.D."/>
            <person name="Chain P.S."/>
        </authorList>
    </citation>
    <scope>NUCLEOTIDE SEQUENCE [LARGE SCALE GENOMIC DNA]</scope>
    <source>
        <strain evidence="9 10">GA01-2794</strain>
    </source>
</reference>
<dbReference type="PROSITE" id="PS00765">
    <property type="entry name" value="P_GLUCOSE_ISOMERASE_1"/>
    <property type="match status" value="1"/>
</dbReference>
<evidence type="ECO:0000256" key="1">
    <source>
        <dbReference type="ARBA" id="ARBA00004926"/>
    </source>
</evidence>
<dbReference type="Pfam" id="PF00342">
    <property type="entry name" value="PGI"/>
    <property type="match status" value="1"/>
</dbReference>
<evidence type="ECO:0000313" key="9">
    <source>
        <dbReference type="EMBL" id="AJI53726.1"/>
    </source>
</evidence>
<dbReference type="InterPro" id="IPR023096">
    <property type="entry name" value="G6P_Isomerase_C"/>
</dbReference>
<keyword evidence="7" id="KW-0963">Cytoplasm</keyword>
<comment type="subcellular location">
    <subcellularLocation>
        <location evidence="7">Cytoplasm</location>
    </subcellularLocation>
</comment>
<dbReference type="InterPro" id="IPR035482">
    <property type="entry name" value="SIS_PGI_2"/>
</dbReference>
<keyword evidence="4 7" id="KW-0324">Glycolysis</keyword>
<dbReference type="PRINTS" id="PR00662">
    <property type="entry name" value="G6PISOMERASE"/>
</dbReference>
<dbReference type="CDD" id="cd05016">
    <property type="entry name" value="SIS_PGI_2"/>
    <property type="match status" value="1"/>
</dbReference>
<proteinExistence type="inferred from homology"/>
<dbReference type="OrthoDB" id="140919at2"/>
<feature type="active site" description="Proton donor" evidence="7">
    <location>
        <position position="346"/>
    </location>
</feature>
<dbReference type="GO" id="GO:0097367">
    <property type="term" value="F:carbohydrate derivative binding"/>
    <property type="evidence" value="ECO:0007669"/>
    <property type="project" value="InterPro"/>
</dbReference>
<dbReference type="CDD" id="cd05015">
    <property type="entry name" value="SIS_PGI_1"/>
    <property type="match status" value="1"/>
</dbReference>
<feature type="active site" evidence="7">
    <location>
        <position position="377"/>
    </location>
</feature>
<dbReference type="InterPro" id="IPR035476">
    <property type="entry name" value="SIS_PGI_1"/>
</dbReference>
<evidence type="ECO:0000256" key="2">
    <source>
        <dbReference type="ARBA" id="ARBA00006604"/>
    </source>
</evidence>
<dbReference type="PROSITE" id="PS00174">
    <property type="entry name" value="P_GLUCOSE_ISOMERASE_2"/>
    <property type="match status" value="1"/>
</dbReference>
<dbReference type="UniPathway" id="UPA00138"/>
<dbReference type="GO" id="GO:0004347">
    <property type="term" value="F:glucose-6-phosphate isomerase activity"/>
    <property type="evidence" value="ECO:0007669"/>
    <property type="project" value="UniProtKB-UniRule"/>
</dbReference>
<comment type="similarity">
    <text evidence="2 7 8">Belongs to the GPI family.</text>
</comment>
<accession>A0A0B6D4B2</accession>
<sequence length="540" mass="60781">MLFCNDSNKELKEQRVSLSHEFATDNHRVEKLSLKFENIYFDYSKNLVNDNILKTLLESASKSNLKNKIQQMFAGEKINSTENRAVLHTALRDLSNSPLVIDGQDIRKEVNEEKQRVKALVEKVTSGEWKGFSGKRITDIVNIGIGGSDLGPKMVVRALQPYHCTGLKVHFVSNVDADSLLQALHVINPETTLFIVASKSFSTEETLLNSISAREWLLDHYEDEKAVANHFVAISSKLDKVEEFGINLEHCYKMWDWVGGRYSLWSSIGMSIAFAIGYDNFEKLLAGAYSIDKHFKETEFDKNIPVIMGLLASYYSCAYQSQSQALLPYDERLCYFVDYLQQADMESNGKSVNIAGKSVDYQTGVVLWGGVGTNGQHAFHQLLHQGNVFIPVDFIAVATSHHNYDNHQQALLANCFAQSQALMFGQSYDMVYNELLNSGLSEVQAKQLAPHKVIPGNRPSTTILLDELSPYTLGALIALYEHKIFVQGVLWDINSYDQWGVELGKKLGKNILKAMSDDSSTEYQNLDESTKWLIAKVKNK</sequence>
<dbReference type="KEGG" id="fpz:LA55_689"/>
<comment type="function">
    <text evidence="7">Catalyzes the reversible isomerization of glucose-6-phosphate to fructose-6-phosphate.</text>
</comment>
<dbReference type="PANTHER" id="PTHR11469:SF1">
    <property type="entry name" value="GLUCOSE-6-PHOSPHATE ISOMERASE"/>
    <property type="match status" value="1"/>
</dbReference>
<keyword evidence="5 7" id="KW-0413">Isomerase</keyword>
<evidence type="ECO:0000313" key="10">
    <source>
        <dbReference type="Proteomes" id="UP000031830"/>
    </source>
</evidence>
<comment type="pathway">
    <text evidence="7">Carbohydrate biosynthesis; gluconeogenesis.</text>
</comment>
<dbReference type="EC" id="5.3.1.9" evidence="7"/>